<name>A0A8E2EC43_9PEZI</name>
<dbReference type="OrthoDB" id="4156665at2759"/>
<dbReference type="AlphaFoldDB" id="A0A8E2EC43"/>
<organism evidence="1 2">
    <name type="scientific">Lepidopterella palustris CBS 459.81</name>
    <dbReference type="NCBI Taxonomy" id="1314670"/>
    <lineage>
        <taxon>Eukaryota</taxon>
        <taxon>Fungi</taxon>
        <taxon>Dikarya</taxon>
        <taxon>Ascomycota</taxon>
        <taxon>Pezizomycotina</taxon>
        <taxon>Dothideomycetes</taxon>
        <taxon>Pleosporomycetidae</taxon>
        <taxon>Mytilinidiales</taxon>
        <taxon>Argynnaceae</taxon>
        <taxon>Lepidopterella</taxon>
    </lineage>
</organism>
<evidence type="ECO:0000313" key="1">
    <source>
        <dbReference type="EMBL" id="OCK81024.1"/>
    </source>
</evidence>
<keyword evidence="2" id="KW-1185">Reference proteome</keyword>
<proteinExistence type="predicted"/>
<evidence type="ECO:0000313" key="2">
    <source>
        <dbReference type="Proteomes" id="UP000250266"/>
    </source>
</evidence>
<protein>
    <submittedName>
        <fullName evidence="1">Uncharacterized protein</fullName>
    </submittedName>
</protein>
<reference evidence="1 2" key="1">
    <citation type="journal article" date="2016" name="Nat. Commun.">
        <title>Ectomycorrhizal ecology is imprinted in the genome of the dominant symbiotic fungus Cenococcum geophilum.</title>
        <authorList>
            <consortium name="DOE Joint Genome Institute"/>
            <person name="Peter M."/>
            <person name="Kohler A."/>
            <person name="Ohm R.A."/>
            <person name="Kuo A."/>
            <person name="Krutzmann J."/>
            <person name="Morin E."/>
            <person name="Arend M."/>
            <person name="Barry K.W."/>
            <person name="Binder M."/>
            <person name="Choi C."/>
            <person name="Clum A."/>
            <person name="Copeland A."/>
            <person name="Grisel N."/>
            <person name="Haridas S."/>
            <person name="Kipfer T."/>
            <person name="LaButti K."/>
            <person name="Lindquist E."/>
            <person name="Lipzen A."/>
            <person name="Maire R."/>
            <person name="Meier B."/>
            <person name="Mihaltcheva S."/>
            <person name="Molinier V."/>
            <person name="Murat C."/>
            <person name="Poggeler S."/>
            <person name="Quandt C.A."/>
            <person name="Sperisen C."/>
            <person name="Tritt A."/>
            <person name="Tisserant E."/>
            <person name="Crous P.W."/>
            <person name="Henrissat B."/>
            <person name="Nehls U."/>
            <person name="Egli S."/>
            <person name="Spatafora J.W."/>
            <person name="Grigoriev I.V."/>
            <person name="Martin F.M."/>
        </authorList>
    </citation>
    <scope>NUCLEOTIDE SEQUENCE [LARGE SCALE GENOMIC DNA]</scope>
    <source>
        <strain evidence="1 2">CBS 459.81</strain>
    </source>
</reference>
<dbReference type="Proteomes" id="UP000250266">
    <property type="component" value="Unassembled WGS sequence"/>
</dbReference>
<dbReference type="EMBL" id="KV744936">
    <property type="protein sequence ID" value="OCK81024.1"/>
    <property type="molecule type" value="Genomic_DNA"/>
</dbReference>
<sequence length="153" mass="17674">MAPSARSPELAAKIASLRLRIAPIVCVRSGETHPSYPSTMLHFWLLTEAQLDSMAHFYSQSTPDKFTNMYPRVMGWDTEFLSAPRPSQMNDGQFRLSTEDRITIKRRKFAKFIGMRGCETPSWEIQAHIRALEGHITRSVQEEEKSSKHMKWF</sequence>
<gene>
    <name evidence="1" type="ORF">K432DRAFT_442687</name>
</gene>
<accession>A0A8E2EC43</accession>